<dbReference type="GO" id="GO:0005634">
    <property type="term" value="C:nucleus"/>
    <property type="evidence" value="ECO:0007669"/>
    <property type="project" value="UniProtKB-SubCell"/>
</dbReference>
<evidence type="ECO:0000313" key="7">
    <source>
        <dbReference type="Proteomes" id="UP000005220"/>
    </source>
</evidence>
<evidence type="ECO:0000313" key="6">
    <source>
        <dbReference type="EMBL" id="CCF55770.1"/>
    </source>
</evidence>
<dbReference type="HOGENOM" id="CLU_094658_0_0_1"/>
<evidence type="ECO:0000256" key="3">
    <source>
        <dbReference type="ARBA" id="ARBA00022737"/>
    </source>
</evidence>
<dbReference type="RefSeq" id="XP_003954905.1">
    <property type="nucleotide sequence ID" value="XM_003954856.1"/>
</dbReference>
<dbReference type="GeneID" id="13882158"/>
<evidence type="ECO:0000256" key="1">
    <source>
        <dbReference type="ARBA" id="ARBA00004123"/>
    </source>
</evidence>
<dbReference type="eggNOG" id="ENOG502S83T">
    <property type="taxonomic scope" value="Eukaryota"/>
</dbReference>
<dbReference type="PANTHER" id="PTHR15263">
    <property type="entry name" value="I-KAPPA-B-LIKE PROTEIN IKBL"/>
    <property type="match status" value="1"/>
</dbReference>
<evidence type="ECO:0000256" key="4">
    <source>
        <dbReference type="ARBA" id="ARBA00023043"/>
    </source>
</evidence>
<dbReference type="EMBL" id="HE650821">
    <property type="protein sequence ID" value="CCF55770.1"/>
    <property type="molecule type" value="Genomic_DNA"/>
</dbReference>
<name>H2AN20_KAZAF</name>
<dbReference type="FunCoup" id="H2AN20">
    <property type="interactions" value="64"/>
</dbReference>
<evidence type="ECO:0000256" key="5">
    <source>
        <dbReference type="ARBA" id="ARBA00023242"/>
    </source>
</evidence>
<dbReference type="Proteomes" id="UP000005220">
    <property type="component" value="Chromosome 1"/>
</dbReference>
<evidence type="ECO:0000256" key="2">
    <source>
        <dbReference type="ARBA" id="ARBA00022553"/>
    </source>
</evidence>
<reference evidence="6 7" key="1">
    <citation type="journal article" date="2011" name="Proc. Natl. Acad. Sci. U.S.A.">
        <title>Evolutionary erosion of yeast sex chromosomes by mating-type switching accidents.</title>
        <authorList>
            <person name="Gordon J.L."/>
            <person name="Armisen D."/>
            <person name="Proux-Wera E."/>
            <person name="Oheigeartaigh S.S."/>
            <person name="Byrne K.P."/>
            <person name="Wolfe K.H."/>
        </authorList>
    </citation>
    <scope>NUCLEOTIDE SEQUENCE [LARGE SCALE GENOMIC DNA]</scope>
    <source>
        <strain evidence="7">ATCC 22294 / BCRC 22015 / CBS 2517 / CECT 1963 / NBRC 1671 / NRRL Y-8276</strain>
    </source>
</reference>
<proteinExistence type="predicted"/>
<dbReference type="OrthoDB" id="412109at2759"/>
<keyword evidence="2" id="KW-0597">Phosphoprotein</keyword>
<dbReference type="AlphaFoldDB" id="H2AN20"/>
<keyword evidence="5" id="KW-0539">Nucleus</keyword>
<gene>
    <name evidence="6" type="primary">KAFR0A03350</name>
    <name evidence="6" type="ORF">KAFR_0A03350</name>
</gene>
<dbReference type="InParanoid" id="H2AN20"/>
<dbReference type="InterPro" id="IPR038753">
    <property type="entry name" value="NFKBIL1"/>
</dbReference>
<protein>
    <submittedName>
        <fullName evidence="6">Uncharacterized protein</fullName>
    </submittedName>
</protein>
<dbReference type="KEGG" id="kaf:KAFR_0A03350"/>
<sequence>MNETKDYANEDTQAEGLIYSRPIYLSRVKKERISKKQEKKANPKGMRKRTFKVRKAAHFDRHLHFVNIETSYQSCSRSAESKSNSNKHQDSKKYYEYGETISGYKFIGEEKVRSQPVADPAHFFEDNEVERETRETTLLFDVTKSTKDLDFIKKYWKSYHNGSISSSSSSVLLPLYRYNSSLAETNIEQITTESVRTFYELSCNAVRKDWETLLKKERIRWHPDKFSRISPETSLKKVTKLFQIINQLWEITKSTGR</sequence>
<dbReference type="GO" id="GO:0043124">
    <property type="term" value="P:negative regulation of canonical NF-kappaB signal transduction"/>
    <property type="evidence" value="ECO:0007669"/>
    <property type="project" value="InterPro"/>
</dbReference>
<keyword evidence="4" id="KW-0040">ANK repeat</keyword>
<dbReference type="PANTHER" id="PTHR15263:SF1">
    <property type="entry name" value="NF-KAPPA-B INHIBITOR-LIKE PROTEIN 1"/>
    <property type="match status" value="1"/>
</dbReference>
<dbReference type="STRING" id="1071382.H2AN20"/>
<comment type="subcellular location">
    <subcellularLocation>
        <location evidence="1">Nucleus</location>
    </subcellularLocation>
</comment>
<accession>H2AN20</accession>
<keyword evidence="3" id="KW-0677">Repeat</keyword>
<keyword evidence="7" id="KW-1185">Reference proteome</keyword>
<organism evidence="6 7">
    <name type="scientific">Kazachstania africana (strain ATCC 22294 / BCRC 22015 / CBS 2517 / CECT 1963 / NBRC 1671 / NRRL Y-8276)</name>
    <name type="common">Yeast</name>
    <name type="synonym">Kluyveromyces africanus</name>
    <dbReference type="NCBI Taxonomy" id="1071382"/>
    <lineage>
        <taxon>Eukaryota</taxon>
        <taxon>Fungi</taxon>
        <taxon>Dikarya</taxon>
        <taxon>Ascomycota</taxon>
        <taxon>Saccharomycotina</taxon>
        <taxon>Saccharomycetes</taxon>
        <taxon>Saccharomycetales</taxon>
        <taxon>Saccharomycetaceae</taxon>
        <taxon>Kazachstania</taxon>
    </lineage>
</organism>